<keyword evidence="5 8" id="KW-0812">Transmembrane</keyword>
<dbReference type="RefSeq" id="WP_163848637.1">
    <property type="nucleotide sequence ID" value="NZ_JAAGVB010000338.1"/>
</dbReference>
<dbReference type="GO" id="GO:0033214">
    <property type="term" value="P:siderophore-iron import into cell"/>
    <property type="evidence" value="ECO:0007669"/>
    <property type="project" value="TreeGrafter"/>
</dbReference>
<evidence type="ECO:0000313" key="9">
    <source>
        <dbReference type="EMBL" id="NEW37047.1"/>
    </source>
</evidence>
<comment type="subcellular location">
    <subcellularLocation>
        <location evidence="1">Cell membrane</location>
        <topology evidence="1">Multi-pass membrane protein</topology>
    </subcellularLocation>
</comment>
<evidence type="ECO:0000256" key="5">
    <source>
        <dbReference type="ARBA" id="ARBA00022692"/>
    </source>
</evidence>
<evidence type="ECO:0000256" key="3">
    <source>
        <dbReference type="ARBA" id="ARBA00022448"/>
    </source>
</evidence>
<gene>
    <name evidence="9" type="ORF">GV791_31515</name>
</gene>
<dbReference type="Pfam" id="PF01032">
    <property type="entry name" value="FecCD"/>
    <property type="match status" value="1"/>
</dbReference>
<dbReference type="GO" id="GO:0022857">
    <property type="term" value="F:transmembrane transporter activity"/>
    <property type="evidence" value="ECO:0007669"/>
    <property type="project" value="InterPro"/>
</dbReference>
<dbReference type="GO" id="GO:0005886">
    <property type="term" value="C:plasma membrane"/>
    <property type="evidence" value="ECO:0007669"/>
    <property type="project" value="UniProtKB-SubCell"/>
</dbReference>
<protein>
    <submittedName>
        <fullName evidence="9">Iron ABC transporter permease</fullName>
    </submittedName>
</protein>
<name>A0A6P1CZ31_9NOCA</name>
<dbReference type="PANTHER" id="PTHR30472:SF25">
    <property type="entry name" value="ABC TRANSPORTER PERMEASE PROTEIN MJ0876-RELATED"/>
    <property type="match status" value="1"/>
</dbReference>
<dbReference type="AlphaFoldDB" id="A0A6P1CZ31"/>
<feature type="non-terminal residue" evidence="9">
    <location>
        <position position="96"/>
    </location>
</feature>
<dbReference type="Proteomes" id="UP000471166">
    <property type="component" value="Unassembled WGS sequence"/>
</dbReference>
<keyword evidence="4" id="KW-1003">Cell membrane</keyword>
<reference evidence="9 10" key="1">
    <citation type="submission" date="2020-01" db="EMBL/GenBank/DDBJ databases">
        <title>Genetics and antimicrobial susceptibilities of Nocardia species isolated from the soil; a comparison with species isolated from humans.</title>
        <authorList>
            <person name="Carrasco G."/>
            <person name="Monzon S."/>
            <person name="Sansegundo M."/>
            <person name="Garcia E."/>
            <person name="Garrido N."/>
            <person name="Medina M.J."/>
            <person name="Villalon P."/>
            <person name="Ramirez-Arocha A.C."/>
            <person name="Jimenez P."/>
            <person name="Cuesta I."/>
            <person name="Valdezate S."/>
        </authorList>
    </citation>
    <scope>NUCLEOTIDE SEQUENCE [LARGE SCALE GENOMIC DNA]</scope>
    <source>
        <strain evidence="9 10">CNM20110626</strain>
    </source>
</reference>
<dbReference type="InterPro" id="IPR000522">
    <property type="entry name" value="ABC_transptr_permease_BtuC"/>
</dbReference>
<feature type="transmembrane region" description="Helical" evidence="8">
    <location>
        <begin position="68"/>
        <end position="88"/>
    </location>
</feature>
<evidence type="ECO:0000256" key="7">
    <source>
        <dbReference type="ARBA" id="ARBA00023136"/>
    </source>
</evidence>
<evidence type="ECO:0000256" key="6">
    <source>
        <dbReference type="ARBA" id="ARBA00022989"/>
    </source>
</evidence>
<comment type="caution">
    <text evidence="9">The sequence shown here is derived from an EMBL/GenBank/DDBJ whole genome shotgun (WGS) entry which is preliminary data.</text>
</comment>
<dbReference type="Gene3D" id="1.10.3470.10">
    <property type="entry name" value="ABC transporter involved in vitamin B12 uptake, BtuC"/>
    <property type="match status" value="1"/>
</dbReference>
<evidence type="ECO:0000256" key="1">
    <source>
        <dbReference type="ARBA" id="ARBA00004651"/>
    </source>
</evidence>
<dbReference type="EMBL" id="JAAGVB010000338">
    <property type="protein sequence ID" value="NEW37047.1"/>
    <property type="molecule type" value="Genomic_DNA"/>
</dbReference>
<keyword evidence="7 8" id="KW-0472">Membrane</keyword>
<evidence type="ECO:0000256" key="4">
    <source>
        <dbReference type="ARBA" id="ARBA00022475"/>
    </source>
</evidence>
<organism evidence="9 10">
    <name type="scientific">Nocardia cyriacigeorgica</name>
    <dbReference type="NCBI Taxonomy" id="135487"/>
    <lineage>
        <taxon>Bacteria</taxon>
        <taxon>Bacillati</taxon>
        <taxon>Actinomycetota</taxon>
        <taxon>Actinomycetes</taxon>
        <taxon>Mycobacteriales</taxon>
        <taxon>Nocardiaceae</taxon>
        <taxon>Nocardia</taxon>
    </lineage>
</organism>
<accession>A0A6P1CZ31</accession>
<comment type="similarity">
    <text evidence="2">Belongs to the binding-protein-dependent transport system permease family. FecCD subfamily.</text>
</comment>
<evidence type="ECO:0000313" key="10">
    <source>
        <dbReference type="Proteomes" id="UP000471166"/>
    </source>
</evidence>
<dbReference type="PANTHER" id="PTHR30472">
    <property type="entry name" value="FERRIC ENTEROBACTIN TRANSPORT SYSTEM PERMEASE PROTEIN"/>
    <property type="match status" value="1"/>
</dbReference>
<evidence type="ECO:0000256" key="8">
    <source>
        <dbReference type="SAM" id="Phobius"/>
    </source>
</evidence>
<keyword evidence="3" id="KW-0813">Transport</keyword>
<dbReference type="SUPFAM" id="SSF81345">
    <property type="entry name" value="ABC transporter involved in vitamin B12 uptake, BtuC"/>
    <property type="match status" value="1"/>
</dbReference>
<evidence type="ECO:0000256" key="2">
    <source>
        <dbReference type="ARBA" id="ARBA00007935"/>
    </source>
</evidence>
<dbReference type="InterPro" id="IPR037294">
    <property type="entry name" value="ABC_BtuC-like"/>
</dbReference>
<proteinExistence type="inferred from homology"/>
<sequence>MSRVHVTVVVPVLLAALMVVMVLATGFGAESLPVSGVLEVLEHRLTGRIPPDPGMDTIVWQLRVPRTVLAAIVGAGLALAGAAMQTLVRNPLADPF</sequence>
<keyword evidence="6 8" id="KW-1133">Transmembrane helix</keyword>